<keyword evidence="2" id="KW-0808">Transferase</keyword>
<evidence type="ECO:0000313" key="2">
    <source>
        <dbReference type="EMBL" id="KAF5758536.1"/>
    </source>
</evidence>
<dbReference type="InterPro" id="IPR050823">
    <property type="entry name" value="Plant_Ser_Thr_Prot_Kinase"/>
</dbReference>
<dbReference type="InParanoid" id="A0A251UVS8"/>
<dbReference type="OrthoDB" id="1713588at2759"/>
<reference evidence="2" key="3">
    <citation type="submission" date="2020-06" db="EMBL/GenBank/DDBJ databases">
        <title>Helianthus annuus Genome sequencing and assembly Release 2.</title>
        <authorList>
            <person name="Gouzy J."/>
            <person name="Langlade N."/>
            <person name="Munos S."/>
        </authorList>
    </citation>
    <scope>NUCLEOTIDE SEQUENCE</scope>
    <source>
        <tissue evidence="2">Leaves</tissue>
    </source>
</reference>
<dbReference type="Proteomes" id="UP000215914">
    <property type="component" value="Chromosome 4"/>
</dbReference>
<gene>
    <name evidence="3" type="ORF">HannXRQ_Chr04g0100181</name>
    <name evidence="2" type="ORF">HanXRQr2_Chr16g0730351</name>
</gene>
<evidence type="ECO:0000256" key="1">
    <source>
        <dbReference type="PROSITE-ProRule" id="PRU10141"/>
    </source>
</evidence>
<dbReference type="Gramene" id="mRNA:HanXRQr2_Chr16g0730351">
    <property type="protein sequence ID" value="mRNA:HanXRQr2_Chr16g0730351"/>
    <property type="gene ID" value="HanXRQr2_Chr16g0730351"/>
</dbReference>
<dbReference type="GO" id="GO:0016740">
    <property type="term" value="F:transferase activity"/>
    <property type="evidence" value="ECO:0007669"/>
    <property type="project" value="UniProtKB-KW"/>
</dbReference>
<feature type="binding site" evidence="1">
    <location>
        <position position="116"/>
    </location>
    <ligand>
        <name>ATP</name>
        <dbReference type="ChEBI" id="CHEBI:30616"/>
    </ligand>
</feature>
<dbReference type="EC" id="2.7.-.-" evidence="2"/>
<organism evidence="3 4">
    <name type="scientific">Helianthus annuus</name>
    <name type="common">Common sunflower</name>
    <dbReference type="NCBI Taxonomy" id="4232"/>
    <lineage>
        <taxon>Eukaryota</taxon>
        <taxon>Viridiplantae</taxon>
        <taxon>Streptophyta</taxon>
        <taxon>Embryophyta</taxon>
        <taxon>Tracheophyta</taxon>
        <taxon>Spermatophyta</taxon>
        <taxon>Magnoliopsida</taxon>
        <taxon>eudicotyledons</taxon>
        <taxon>Gunneridae</taxon>
        <taxon>Pentapetalae</taxon>
        <taxon>asterids</taxon>
        <taxon>campanulids</taxon>
        <taxon>Asterales</taxon>
        <taxon>Asteraceae</taxon>
        <taxon>Asteroideae</taxon>
        <taxon>Heliantheae alliance</taxon>
        <taxon>Heliantheae</taxon>
        <taxon>Helianthus</taxon>
    </lineage>
</organism>
<sequence length="177" mass="20246">MVDVVVTLQQSLALQEQFDSSAHAAGSTGFTVKMQYLLFGPRYNSGDPDTLSSTHKGRIEHSFRMFSYRDMEHATRNFSSHMLLGRGHYGEVYRGWLDKKTVSPSTSDNGLIIAVKRLDTYKLKPHMVKEVNHYSFKTDRYPYEEAATVAISTIKEHCNAIKEVHFVLLRMIFTMFG</sequence>
<reference evidence="2 4" key="1">
    <citation type="journal article" date="2017" name="Nature">
        <title>The sunflower genome provides insights into oil metabolism, flowering and Asterid evolution.</title>
        <authorList>
            <person name="Badouin H."/>
            <person name="Gouzy J."/>
            <person name="Grassa C.J."/>
            <person name="Murat F."/>
            <person name="Staton S.E."/>
            <person name="Cottret L."/>
            <person name="Lelandais-Briere C."/>
            <person name="Owens G.L."/>
            <person name="Carrere S."/>
            <person name="Mayjonade B."/>
            <person name="Legrand L."/>
            <person name="Gill N."/>
            <person name="Kane N.C."/>
            <person name="Bowers J.E."/>
            <person name="Hubner S."/>
            <person name="Bellec A."/>
            <person name="Berard A."/>
            <person name="Berges H."/>
            <person name="Blanchet N."/>
            <person name="Boniface M.C."/>
            <person name="Brunel D."/>
            <person name="Catrice O."/>
            <person name="Chaidir N."/>
            <person name="Claudel C."/>
            <person name="Donnadieu C."/>
            <person name="Faraut T."/>
            <person name="Fievet G."/>
            <person name="Helmstetter N."/>
            <person name="King M."/>
            <person name="Knapp S.J."/>
            <person name="Lai Z."/>
            <person name="Le Paslier M.C."/>
            <person name="Lippi Y."/>
            <person name="Lorenzon L."/>
            <person name="Mandel J.R."/>
            <person name="Marage G."/>
            <person name="Marchand G."/>
            <person name="Marquand E."/>
            <person name="Bret-Mestries E."/>
            <person name="Morien E."/>
            <person name="Nambeesan S."/>
            <person name="Nguyen T."/>
            <person name="Pegot-Espagnet P."/>
            <person name="Pouilly N."/>
            <person name="Raftis F."/>
            <person name="Sallet E."/>
            <person name="Schiex T."/>
            <person name="Thomas J."/>
            <person name="Vandecasteele C."/>
            <person name="Vares D."/>
            <person name="Vear F."/>
            <person name="Vautrin S."/>
            <person name="Crespi M."/>
            <person name="Mangin B."/>
            <person name="Burke J.M."/>
            <person name="Salse J."/>
            <person name="Munos S."/>
            <person name="Vincourt P."/>
            <person name="Rieseberg L.H."/>
            <person name="Langlade N.B."/>
        </authorList>
    </citation>
    <scope>NUCLEOTIDE SEQUENCE [LARGE SCALE GENOMIC DNA]</scope>
    <source>
        <strain evidence="4">cv. SF193</strain>
        <tissue evidence="2">Leaves</tissue>
    </source>
</reference>
<dbReference type="EMBL" id="MNCJ02000331">
    <property type="protein sequence ID" value="KAF5758536.1"/>
    <property type="molecule type" value="Genomic_DNA"/>
</dbReference>
<dbReference type="EMBL" id="CM007893">
    <property type="protein sequence ID" value="OTG27448.1"/>
    <property type="molecule type" value="Genomic_DNA"/>
</dbReference>
<keyword evidence="4" id="KW-1185">Reference proteome</keyword>
<protein>
    <submittedName>
        <fullName evidence="2">Transferase</fullName>
        <ecNumber evidence="2">2.7.-.-</ecNumber>
    </submittedName>
</protein>
<reference evidence="3" key="2">
    <citation type="submission" date="2017-02" db="EMBL/GenBank/DDBJ databases">
        <title>Sunflower complete genome.</title>
        <authorList>
            <person name="Langlade N."/>
            <person name="Munos S."/>
        </authorList>
    </citation>
    <scope>NUCLEOTIDE SEQUENCE [LARGE SCALE GENOMIC DNA]</scope>
    <source>
        <tissue evidence="3">Leaves</tissue>
    </source>
</reference>
<dbReference type="GO" id="GO:0005524">
    <property type="term" value="F:ATP binding"/>
    <property type="evidence" value="ECO:0007669"/>
    <property type="project" value="UniProtKB-UniRule"/>
</dbReference>
<accession>A0A251UVS8</accession>
<proteinExistence type="predicted"/>
<dbReference type="Gene3D" id="3.30.200.20">
    <property type="entry name" value="Phosphorylase Kinase, domain 1"/>
    <property type="match status" value="1"/>
</dbReference>
<name>A0A251UVS8_HELAN</name>
<evidence type="ECO:0000313" key="3">
    <source>
        <dbReference type="EMBL" id="OTG27448.1"/>
    </source>
</evidence>
<keyword evidence="1" id="KW-0067">ATP-binding</keyword>
<evidence type="ECO:0000313" key="4">
    <source>
        <dbReference type="Proteomes" id="UP000215914"/>
    </source>
</evidence>
<dbReference type="InterPro" id="IPR011009">
    <property type="entry name" value="Kinase-like_dom_sf"/>
</dbReference>
<keyword evidence="1" id="KW-0547">Nucleotide-binding</keyword>
<dbReference type="PROSITE" id="PS00107">
    <property type="entry name" value="PROTEIN_KINASE_ATP"/>
    <property type="match status" value="1"/>
</dbReference>
<dbReference type="SUPFAM" id="SSF56112">
    <property type="entry name" value="Protein kinase-like (PK-like)"/>
    <property type="match status" value="1"/>
</dbReference>
<dbReference type="InterPro" id="IPR017441">
    <property type="entry name" value="Protein_kinase_ATP_BS"/>
</dbReference>
<dbReference type="AlphaFoldDB" id="A0A251UVS8"/>
<dbReference type="PANTHER" id="PTHR45621">
    <property type="entry name" value="OS01G0588500 PROTEIN-RELATED"/>
    <property type="match status" value="1"/>
</dbReference>